<organism evidence="1 2">
    <name type="scientific">Mameliella alba</name>
    <dbReference type="NCBI Taxonomy" id="561184"/>
    <lineage>
        <taxon>Bacteria</taxon>
        <taxon>Pseudomonadati</taxon>
        <taxon>Pseudomonadota</taxon>
        <taxon>Alphaproteobacteria</taxon>
        <taxon>Rhodobacterales</taxon>
        <taxon>Roseobacteraceae</taxon>
        <taxon>Mameliella</taxon>
    </lineage>
</organism>
<gene>
    <name evidence="1" type="ORF">OA50_05126</name>
</gene>
<protein>
    <submittedName>
        <fullName evidence="1">Uncharacterized protein</fullName>
    </submittedName>
</protein>
<dbReference type="AlphaFoldDB" id="A0A0B3RU29"/>
<name>A0A0B3RU29_9RHOB</name>
<accession>A0A0B3RU29</accession>
<evidence type="ECO:0000313" key="1">
    <source>
        <dbReference type="EMBL" id="KHQ50278.1"/>
    </source>
</evidence>
<dbReference type="Proteomes" id="UP000030960">
    <property type="component" value="Unassembled WGS sequence"/>
</dbReference>
<dbReference type="STRING" id="561184.SAMN05216376_111123"/>
<reference evidence="1 2" key="1">
    <citation type="submission" date="2014-10" db="EMBL/GenBank/DDBJ databases">
        <title>Genome sequence of Ponticoccus sp. strain UMTAT08 isolated from clonal culture of toxic dinoflagellate Alexandrium tamiyavanichii.</title>
        <authorList>
            <person name="Gan H.Y."/>
            <person name="Muhd D.-D."/>
            <person name="Mohd Noor M.E."/>
            <person name="Yeong Y.S."/>
            <person name="Usup G."/>
        </authorList>
    </citation>
    <scope>NUCLEOTIDE SEQUENCE [LARGE SCALE GENOMIC DNA]</scope>
    <source>
        <strain evidence="1 2">UMTAT08</strain>
    </source>
</reference>
<evidence type="ECO:0000313" key="2">
    <source>
        <dbReference type="Proteomes" id="UP000030960"/>
    </source>
</evidence>
<proteinExistence type="predicted"/>
<dbReference type="EMBL" id="JSUQ01000028">
    <property type="protein sequence ID" value="KHQ50278.1"/>
    <property type="molecule type" value="Genomic_DNA"/>
</dbReference>
<comment type="caution">
    <text evidence="1">The sequence shown here is derived from an EMBL/GenBank/DDBJ whole genome shotgun (WGS) entry which is preliminary data.</text>
</comment>
<sequence>MTRARLVQNAFSSGEIDPRLFGRNDFQRFKTGLAECRGFIPLVQGGFTRAPGTERRGETRGNSPARRIPFSFAQNDAVELEFTDSVMRVWRYGDLVMDGGSPFELATPFEEDDLPNLDWAQDGDVIYLVDGRNPMQKLSRAALDDWSIADVALDRGPFRIANLDETKTVQVEYLTGGAVEYWQAEENLTNGDRRQYGSNIYIYRGTQTDFTGGFVDGHCGTRGPTHTSGTKTYEMADTSGGGLIVEVRWEFDVVTEGEGTVRLIGSGDPFDAEMVGGLMLIEPVDFEDVPVWVGNDSKRNGKLVLYADNIYRHTAGSDSGVNPPTHVGGTRMTDGNSETKYQWISGLRGIVRITSFTDANEVEADQVLPVPRPCFDSATYLWAEGAWSDKYGYPAAVELHERRLFAAATPSDPRTVWGSQQGDFEDFLVGDVADAPLGYTLATDGQKNRILWLATGRRGLFIGSLGEVYRAYSSSQNEAIGPTTFATEIVAPDGASEARPIAAFGDPIYPVRGGGRVQEVKYSFEVDGAVPRDLSLPSRHLAASPIEQIEWQGAPGKLAWMRRADGLLLVLLYEPEQEVLGWAPVPVAGGFVEDITVSPAADGTRDVVTLTVLRTLDGGTVRTVEQLADNEAALLGGAGVEEFNHLYCASIYEGAATSSLSVPHLAGETVTAWTDAGDFPGLTVAGDGTVTLPGAVTRATVGLFDDSHEVETLPLQAVRRDGDQRGRPMRLHSGVGAVLHRTAGGQIAAVARDFGQAPREGGWIGMVPEAFDTDGGEAWSGAARLDVTTGATLDLRLRIRPQGGRPLTVLALVSEVEGEGV</sequence>
<dbReference type="OrthoDB" id="5438497at2"/>
<dbReference type="RefSeq" id="WP_052244851.1">
    <property type="nucleotide sequence ID" value="NZ_JSUQ01000028.1"/>
</dbReference>
<keyword evidence="2" id="KW-1185">Reference proteome</keyword>